<comment type="caution">
    <text evidence="1">The sequence shown here is derived from an EMBL/GenBank/DDBJ whole genome shotgun (WGS) entry which is preliminary data.</text>
</comment>
<keyword evidence="2" id="KW-1185">Reference proteome</keyword>
<protein>
    <submittedName>
        <fullName evidence="1">311_t:CDS:1</fullName>
    </submittedName>
</protein>
<sequence length="129" mass="15543">MKVKNIERIKEVKRVPETPRVPEVPRGKLRNKWLKTRKRQQLLELADVEKRKKEDKGKNREEMKNVSNAQEWLENNYPDKEKYIPSIYINQQLEGVLDCREYKRLEYIFISTSVDRSKFEIKGGSYEDI</sequence>
<accession>A0ACA9LU15</accession>
<organism evidence="1 2">
    <name type="scientific">Cetraspora pellucida</name>
    <dbReference type="NCBI Taxonomy" id="1433469"/>
    <lineage>
        <taxon>Eukaryota</taxon>
        <taxon>Fungi</taxon>
        <taxon>Fungi incertae sedis</taxon>
        <taxon>Mucoromycota</taxon>
        <taxon>Glomeromycotina</taxon>
        <taxon>Glomeromycetes</taxon>
        <taxon>Diversisporales</taxon>
        <taxon>Gigasporaceae</taxon>
        <taxon>Cetraspora</taxon>
    </lineage>
</organism>
<name>A0ACA9LU15_9GLOM</name>
<gene>
    <name evidence="1" type="ORF">SPELUC_LOCUS4839</name>
</gene>
<dbReference type="EMBL" id="CAJVPW010004536">
    <property type="protein sequence ID" value="CAG8541877.1"/>
    <property type="molecule type" value="Genomic_DNA"/>
</dbReference>
<proteinExistence type="predicted"/>
<evidence type="ECO:0000313" key="2">
    <source>
        <dbReference type="Proteomes" id="UP000789366"/>
    </source>
</evidence>
<dbReference type="Proteomes" id="UP000789366">
    <property type="component" value="Unassembled WGS sequence"/>
</dbReference>
<reference evidence="1" key="1">
    <citation type="submission" date="2021-06" db="EMBL/GenBank/DDBJ databases">
        <authorList>
            <person name="Kallberg Y."/>
            <person name="Tangrot J."/>
            <person name="Rosling A."/>
        </authorList>
    </citation>
    <scope>NUCLEOTIDE SEQUENCE</scope>
    <source>
        <strain evidence="1">28 12/20/2015</strain>
    </source>
</reference>
<evidence type="ECO:0000313" key="1">
    <source>
        <dbReference type="EMBL" id="CAG8541877.1"/>
    </source>
</evidence>